<feature type="binding site" evidence="8">
    <location>
        <position position="221"/>
    </location>
    <ligand>
        <name>NADP(+)</name>
        <dbReference type="ChEBI" id="CHEBI:58349"/>
    </ligand>
</feature>
<keyword evidence="3 8" id="KW-0028">Amino-acid biosynthesis</keyword>
<evidence type="ECO:0000259" key="10">
    <source>
        <dbReference type="Pfam" id="PF08501"/>
    </source>
</evidence>
<dbReference type="Gene3D" id="3.40.50.10860">
    <property type="entry name" value="Leucine Dehydrogenase, chain A, domain 1"/>
    <property type="match status" value="1"/>
</dbReference>
<sequence length="281" mass="29667">MKRAFVVGYPIAHSRSPLIHNFWLRGLGLEGSYERVAVPPDAFPAFLDTLGAQGFAGGNVTVPHKEAAFERAVVEDAVARALGAVNTLWLEGGVLKGANTDVAGFLANLDQSAPGWDRTASGGGPPRAVVLGAGGAARAVLYGLLQRGFGEIALANRTIERAETLASHFGPKIRVLSWQAMEDALAGADLLVNTTSLGMKGQPPLDIDLSRLPGAALVTDIVYVPLETPLLAKARRAGYRTVDGLGMLLHQAVSGFERWFGVRPVVSEELRALIIADIEAS</sequence>
<dbReference type="Pfam" id="PF08501">
    <property type="entry name" value="Shikimate_dh_N"/>
    <property type="match status" value="1"/>
</dbReference>
<dbReference type="Pfam" id="PF01488">
    <property type="entry name" value="Shikimate_DH"/>
    <property type="match status" value="1"/>
</dbReference>
<evidence type="ECO:0000256" key="6">
    <source>
        <dbReference type="ARBA" id="ARBA00023141"/>
    </source>
</evidence>
<feature type="domain" description="Shikimate dehydrogenase substrate binding N-terminal" evidence="10">
    <location>
        <begin position="6"/>
        <end position="88"/>
    </location>
</feature>
<accession>A0ABU0FN63</accession>
<dbReference type="InterPro" id="IPR013708">
    <property type="entry name" value="Shikimate_DH-bd_N"/>
</dbReference>
<comment type="caution">
    <text evidence="12">The sequence shown here is derived from an EMBL/GenBank/DDBJ whole genome shotgun (WGS) entry which is preliminary data.</text>
</comment>
<comment type="similarity">
    <text evidence="8">Belongs to the shikimate dehydrogenase family.</text>
</comment>
<evidence type="ECO:0000256" key="5">
    <source>
        <dbReference type="ARBA" id="ARBA00023002"/>
    </source>
</evidence>
<dbReference type="SUPFAM" id="SSF51735">
    <property type="entry name" value="NAD(P)-binding Rossmann-fold domains"/>
    <property type="match status" value="1"/>
</dbReference>
<comment type="pathway">
    <text evidence="1 8">Metabolic intermediate biosynthesis; chorismate biosynthesis; chorismate from D-erythrose 4-phosphate and phosphoenolpyruvate: step 4/7.</text>
</comment>
<dbReference type="Pfam" id="PF18317">
    <property type="entry name" value="SDH_C"/>
    <property type="match status" value="1"/>
</dbReference>
<feature type="binding site" evidence="8">
    <location>
        <position position="86"/>
    </location>
    <ligand>
        <name>shikimate</name>
        <dbReference type="ChEBI" id="CHEBI:36208"/>
    </ligand>
</feature>
<feature type="binding site" evidence="8">
    <location>
        <position position="61"/>
    </location>
    <ligand>
        <name>shikimate</name>
        <dbReference type="ChEBI" id="CHEBI:36208"/>
    </ligand>
</feature>
<dbReference type="EC" id="1.1.1.25" evidence="2 8"/>
<dbReference type="InterPro" id="IPR011342">
    <property type="entry name" value="Shikimate_DH"/>
</dbReference>
<keyword evidence="4 8" id="KW-0521">NADP</keyword>
<reference evidence="12 13" key="1">
    <citation type="submission" date="2023-07" db="EMBL/GenBank/DDBJ databases">
        <title>Genomic Encyclopedia of Type Strains, Phase IV (KMG-IV): sequencing the most valuable type-strain genomes for metagenomic binning, comparative biology and taxonomic classification.</title>
        <authorList>
            <person name="Goeker M."/>
        </authorList>
    </citation>
    <scope>NUCLEOTIDE SEQUENCE [LARGE SCALE GENOMIC DNA]</scope>
    <source>
        <strain evidence="12 13">DSM 5896</strain>
    </source>
</reference>
<dbReference type="InterPro" id="IPR036291">
    <property type="entry name" value="NAD(P)-bd_dom_sf"/>
</dbReference>
<feature type="binding site" evidence="8">
    <location>
        <position position="244"/>
    </location>
    <ligand>
        <name>NADP(+)</name>
        <dbReference type="ChEBI" id="CHEBI:58349"/>
    </ligand>
</feature>
<dbReference type="PANTHER" id="PTHR21089:SF1">
    <property type="entry name" value="BIFUNCTIONAL 3-DEHYDROQUINATE DEHYDRATASE_SHIKIMATE DEHYDROGENASE, CHLOROPLASTIC"/>
    <property type="match status" value="1"/>
</dbReference>
<evidence type="ECO:0000256" key="7">
    <source>
        <dbReference type="ARBA" id="ARBA00049442"/>
    </source>
</evidence>
<comment type="subunit">
    <text evidence="8">Homodimer.</text>
</comment>
<feature type="binding site" evidence="8">
    <location>
        <position position="101"/>
    </location>
    <ligand>
        <name>shikimate</name>
        <dbReference type="ChEBI" id="CHEBI:36208"/>
    </ligand>
</feature>
<evidence type="ECO:0000313" key="12">
    <source>
        <dbReference type="EMBL" id="MDQ0396053.1"/>
    </source>
</evidence>
<dbReference type="InterPro" id="IPR046346">
    <property type="entry name" value="Aminoacid_DH-like_N_sf"/>
</dbReference>
<feature type="binding site" evidence="8">
    <location>
        <begin position="156"/>
        <end position="161"/>
    </location>
    <ligand>
        <name>NADP(+)</name>
        <dbReference type="ChEBI" id="CHEBI:58349"/>
    </ligand>
</feature>
<gene>
    <name evidence="8" type="primary">aroE</name>
    <name evidence="12" type="ORF">J3R73_005845</name>
</gene>
<dbReference type="PANTHER" id="PTHR21089">
    <property type="entry name" value="SHIKIMATE DEHYDROGENASE"/>
    <property type="match status" value="1"/>
</dbReference>
<evidence type="ECO:0000256" key="4">
    <source>
        <dbReference type="ARBA" id="ARBA00022857"/>
    </source>
</evidence>
<dbReference type="InterPro" id="IPR041121">
    <property type="entry name" value="SDH_C"/>
</dbReference>
<dbReference type="CDD" id="cd01065">
    <property type="entry name" value="NAD_bind_Shikimate_DH"/>
    <property type="match status" value="1"/>
</dbReference>
<dbReference type="NCBIfam" id="TIGR00507">
    <property type="entry name" value="aroE"/>
    <property type="match status" value="1"/>
</dbReference>
<comment type="function">
    <text evidence="8">Involved in the biosynthesis of the chorismate, which leads to the biosynthesis of aromatic amino acids. Catalyzes the reversible NADPH linked reduction of 3-dehydroshikimate (DHSA) to yield shikimate (SA).</text>
</comment>
<dbReference type="InterPro" id="IPR022893">
    <property type="entry name" value="Shikimate_DH_fam"/>
</dbReference>
<comment type="caution">
    <text evidence="8">Lacks conserved residue(s) required for the propagation of feature annotation.</text>
</comment>
<feature type="active site" description="Proton acceptor" evidence="8">
    <location>
        <position position="65"/>
    </location>
</feature>
<feature type="domain" description="SDH C-terminal" evidence="11">
    <location>
        <begin position="244"/>
        <end position="264"/>
    </location>
</feature>
<proteinExistence type="inferred from homology"/>
<keyword evidence="13" id="KW-1185">Reference proteome</keyword>
<feature type="binding site" evidence="8">
    <location>
        <begin position="14"/>
        <end position="16"/>
    </location>
    <ligand>
        <name>shikimate</name>
        <dbReference type="ChEBI" id="CHEBI:36208"/>
    </ligand>
</feature>
<keyword evidence="6 8" id="KW-0057">Aromatic amino acid biosynthesis</keyword>
<evidence type="ECO:0000259" key="11">
    <source>
        <dbReference type="Pfam" id="PF18317"/>
    </source>
</evidence>
<dbReference type="EMBL" id="JAUSVK010000001">
    <property type="protein sequence ID" value="MDQ0396053.1"/>
    <property type="molecule type" value="Genomic_DNA"/>
</dbReference>
<dbReference type="SUPFAM" id="SSF53223">
    <property type="entry name" value="Aminoacid dehydrogenase-like, N-terminal domain"/>
    <property type="match status" value="1"/>
</dbReference>
<dbReference type="HAMAP" id="MF_00222">
    <property type="entry name" value="Shikimate_DH_AroE"/>
    <property type="match status" value="1"/>
</dbReference>
<evidence type="ECO:0000256" key="8">
    <source>
        <dbReference type="HAMAP-Rule" id="MF_00222"/>
    </source>
</evidence>
<comment type="catalytic activity">
    <reaction evidence="7 8">
        <text>shikimate + NADP(+) = 3-dehydroshikimate + NADPH + H(+)</text>
        <dbReference type="Rhea" id="RHEA:17737"/>
        <dbReference type="ChEBI" id="CHEBI:15378"/>
        <dbReference type="ChEBI" id="CHEBI:16630"/>
        <dbReference type="ChEBI" id="CHEBI:36208"/>
        <dbReference type="ChEBI" id="CHEBI:57783"/>
        <dbReference type="ChEBI" id="CHEBI:58349"/>
        <dbReference type="EC" id="1.1.1.25"/>
    </reaction>
</comment>
<dbReference type="Proteomes" id="UP001237448">
    <property type="component" value="Unassembled WGS sequence"/>
</dbReference>
<feature type="binding site" evidence="8">
    <location>
        <begin position="132"/>
        <end position="136"/>
    </location>
    <ligand>
        <name>NADP(+)</name>
        <dbReference type="ChEBI" id="CHEBI:58349"/>
    </ligand>
</feature>
<evidence type="ECO:0000259" key="9">
    <source>
        <dbReference type="Pfam" id="PF01488"/>
    </source>
</evidence>
<feature type="binding site" evidence="8">
    <location>
        <position position="223"/>
    </location>
    <ligand>
        <name>shikimate</name>
        <dbReference type="ChEBI" id="CHEBI:36208"/>
    </ligand>
</feature>
<dbReference type="Gene3D" id="3.40.50.720">
    <property type="entry name" value="NAD(P)-binding Rossmann-like Domain"/>
    <property type="match status" value="1"/>
</dbReference>
<dbReference type="GO" id="GO:0004764">
    <property type="term" value="F:shikimate 3-dehydrogenase (NADP+) activity"/>
    <property type="evidence" value="ECO:0007669"/>
    <property type="project" value="UniProtKB-EC"/>
</dbReference>
<evidence type="ECO:0000256" key="1">
    <source>
        <dbReference type="ARBA" id="ARBA00004871"/>
    </source>
</evidence>
<organism evidence="12 13">
    <name type="scientific">Labrys monachus</name>
    <dbReference type="NCBI Taxonomy" id="217067"/>
    <lineage>
        <taxon>Bacteria</taxon>
        <taxon>Pseudomonadati</taxon>
        <taxon>Pseudomonadota</taxon>
        <taxon>Alphaproteobacteria</taxon>
        <taxon>Hyphomicrobiales</taxon>
        <taxon>Xanthobacteraceae</taxon>
        <taxon>Labrys</taxon>
    </lineage>
</organism>
<dbReference type="RefSeq" id="WP_307435725.1">
    <property type="nucleotide sequence ID" value="NZ_JAUSVK010000001.1"/>
</dbReference>
<evidence type="ECO:0000313" key="13">
    <source>
        <dbReference type="Proteomes" id="UP001237448"/>
    </source>
</evidence>
<dbReference type="InterPro" id="IPR006151">
    <property type="entry name" value="Shikm_DH/Glu-tRNA_Rdtase"/>
</dbReference>
<keyword evidence="5 8" id="KW-0560">Oxidoreductase</keyword>
<name>A0ABU0FN63_9HYPH</name>
<evidence type="ECO:0000256" key="2">
    <source>
        <dbReference type="ARBA" id="ARBA00012962"/>
    </source>
</evidence>
<feature type="binding site" evidence="8">
    <location>
        <position position="251"/>
    </location>
    <ligand>
        <name>shikimate</name>
        <dbReference type="ChEBI" id="CHEBI:36208"/>
    </ligand>
</feature>
<evidence type="ECO:0000256" key="3">
    <source>
        <dbReference type="ARBA" id="ARBA00022605"/>
    </source>
</evidence>
<dbReference type="NCBIfam" id="NF001312">
    <property type="entry name" value="PRK00258.1-4"/>
    <property type="match status" value="1"/>
</dbReference>
<feature type="domain" description="Quinate/shikimate 5-dehydrogenase/glutamyl-tRNA reductase" evidence="9">
    <location>
        <begin position="127"/>
        <end position="196"/>
    </location>
</feature>
<protein>
    <recommendedName>
        <fullName evidence="2 8">Shikimate dehydrogenase (NADP(+))</fullName>
        <shortName evidence="8">SDH</shortName>
        <ecNumber evidence="2 8">1.1.1.25</ecNumber>
    </recommendedName>
</protein>